<evidence type="ECO:0000313" key="7">
    <source>
        <dbReference type="Proteomes" id="UP001626550"/>
    </source>
</evidence>
<keyword evidence="4 5" id="KW-0472">Membrane</keyword>
<keyword evidence="7" id="KW-1185">Reference proteome</keyword>
<evidence type="ECO:0000256" key="3">
    <source>
        <dbReference type="ARBA" id="ARBA00022989"/>
    </source>
</evidence>
<feature type="transmembrane region" description="Helical" evidence="5">
    <location>
        <begin position="12"/>
        <end position="31"/>
    </location>
</feature>
<dbReference type="GO" id="GO:0016020">
    <property type="term" value="C:membrane"/>
    <property type="evidence" value="ECO:0007669"/>
    <property type="project" value="UniProtKB-SubCell"/>
</dbReference>
<dbReference type="Proteomes" id="UP001626550">
    <property type="component" value="Unassembled WGS sequence"/>
</dbReference>
<keyword evidence="2 5" id="KW-0812">Transmembrane</keyword>
<dbReference type="InterPro" id="IPR003689">
    <property type="entry name" value="ZIP"/>
</dbReference>
<dbReference type="PANTHER" id="PTHR16950">
    <property type="entry name" value="ZINC TRANSPORTER SLC39A7 HISTIDINE-RICH MEMBRANE PROTEIN KE4"/>
    <property type="match status" value="1"/>
</dbReference>
<accession>A0ABD2QCG1</accession>
<dbReference type="PANTHER" id="PTHR16950:SF16">
    <property type="entry name" value="ZINC TRANSPORTER ZIP13"/>
    <property type="match status" value="1"/>
</dbReference>
<sequence>MPEFCLESISLAFLSSFLISLAGIVPILFLPANADEYLQTKDFNVWSSWVLIGIVSFYAIEKFALISGESPSIVSTYLNLIANTLDNFTHGLTIGGSYLISVKFGLLTTLSILLHEIPHEMGDFGLLLKNGLTKWQATKAQAGLLIHIYTLITIFVNVNPFNACSGKPPMSVSSFGDKLQSLATCTINQKTQFSIFA</sequence>
<comment type="subcellular location">
    <subcellularLocation>
        <location evidence="1">Membrane</location>
        <topology evidence="1">Multi-pass membrane protein</topology>
    </subcellularLocation>
</comment>
<feature type="transmembrane region" description="Helical" evidence="5">
    <location>
        <begin position="43"/>
        <end position="60"/>
    </location>
</feature>
<evidence type="ECO:0000256" key="1">
    <source>
        <dbReference type="ARBA" id="ARBA00004141"/>
    </source>
</evidence>
<protein>
    <recommendedName>
        <fullName evidence="8">Zinc transporter ZIP13</fullName>
    </recommendedName>
</protein>
<gene>
    <name evidence="6" type="ORF">Ciccas_004135</name>
</gene>
<organism evidence="6 7">
    <name type="scientific">Cichlidogyrus casuarinus</name>
    <dbReference type="NCBI Taxonomy" id="1844966"/>
    <lineage>
        <taxon>Eukaryota</taxon>
        <taxon>Metazoa</taxon>
        <taxon>Spiralia</taxon>
        <taxon>Lophotrochozoa</taxon>
        <taxon>Platyhelminthes</taxon>
        <taxon>Monogenea</taxon>
        <taxon>Monopisthocotylea</taxon>
        <taxon>Dactylogyridea</taxon>
        <taxon>Ancyrocephalidae</taxon>
        <taxon>Cichlidogyrus</taxon>
    </lineage>
</organism>
<dbReference type="EMBL" id="JBJKFK010000413">
    <property type="protein sequence ID" value="KAL3317219.1"/>
    <property type="molecule type" value="Genomic_DNA"/>
</dbReference>
<reference evidence="6 7" key="1">
    <citation type="submission" date="2024-11" db="EMBL/GenBank/DDBJ databases">
        <title>Adaptive evolution of stress response genes in parasites aligns with host niche diversity.</title>
        <authorList>
            <person name="Hahn C."/>
            <person name="Resl P."/>
        </authorList>
    </citation>
    <scope>NUCLEOTIDE SEQUENCE [LARGE SCALE GENOMIC DNA]</scope>
    <source>
        <strain evidence="6">EGGRZ-B1_66</strain>
        <tissue evidence="6">Body</tissue>
    </source>
</reference>
<evidence type="ECO:0000313" key="6">
    <source>
        <dbReference type="EMBL" id="KAL3317219.1"/>
    </source>
</evidence>
<evidence type="ECO:0000256" key="2">
    <source>
        <dbReference type="ARBA" id="ARBA00022692"/>
    </source>
</evidence>
<evidence type="ECO:0008006" key="8">
    <source>
        <dbReference type="Google" id="ProtNLM"/>
    </source>
</evidence>
<evidence type="ECO:0000256" key="5">
    <source>
        <dbReference type="SAM" id="Phobius"/>
    </source>
</evidence>
<dbReference type="Pfam" id="PF02535">
    <property type="entry name" value="Zip"/>
    <property type="match status" value="1"/>
</dbReference>
<comment type="caution">
    <text evidence="6">The sequence shown here is derived from an EMBL/GenBank/DDBJ whole genome shotgun (WGS) entry which is preliminary data.</text>
</comment>
<dbReference type="AlphaFoldDB" id="A0ABD2QCG1"/>
<name>A0ABD2QCG1_9PLAT</name>
<evidence type="ECO:0000256" key="4">
    <source>
        <dbReference type="ARBA" id="ARBA00023136"/>
    </source>
</evidence>
<keyword evidence="3 5" id="KW-1133">Transmembrane helix</keyword>
<proteinExistence type="predicted"/>